<keyword evidence="7" id="KW-1185">Reference proteome</keyword>
<organism evidence="6 7">
    <name type="scientific">Tetraparma gracilis</name>
    <dbReference type="NCBI Taxonomy" id="2962635"/>
    <lineage>
        <taxon>Eukaryota</taxon>
        <taxon>Sar</taxon>
        <taxon>Stramenopiles</taxon>
        <taxon>Ochrophyta</taxon>
        <taxon>Bolidophyceae</taxon>
        <taxon>Parmales</taxon>
        <taxon>Triparmaceae</taxon>
        <taxon>Tetraparma</taxon>
    </lineage>
</organism>
<feature type="transmembrane region" description="Helical" evidence="5">
    <location>
        <begin position="175"/>
        <end position="194"/>
    </location>
</feature>
<accession>A0ABQ6MPX8</accession>
<feature type="transmembrane region" description="Helical" evidence="5">
    <location>
        <begin position="147"/>
        <end position="168"/>
    </location>
</feature>
<evidence type="ECO:0000256" key="5">
    <source>
        <dbReference type="SAM" id="Phobius"/>
    </source>
</evidence>
<evidence type="ECO:0000256" key="4">
    <source>
        <dbReference type="ARBA" id="ARBA00023136"/>
    </source>
</evidence>
<dbReference type="Pfam" id="PF01124">
    <property type="entry name" value="MAPEG"/>
    <property type="match status" value="1"/>
</dbReference>
<evidence type="ECO:0000256" key="1">
    <source>
        <dbReference type="ARBA" id="ARBA00004370"/>
    </source>
</evidence>
<feature type="transmembrane region" description="Helical" evidence="5">
    <location>
        <begin position="27"/>
        <end position="45"/>
    </location>
</feature>
<proteinExistence type="predicted"/>
<evidence type="ECO:0000313" key="7">
    <source>
        <dbReference type="Proteomes" id="UP001165060"/>
    </source>
</evidence>
<dbReference type="SUPFAM" id="SSF161084">
    <property type="entry name" value="MAPEG domain-like"/>
    <property type="match status" value="1"/>
</dbReference>
<evidence type="ECO:0000313" key="6">
    <source>
        <dbReference type="EMBL" id="GMI29778.1"/>
    </source>
</evidence>
<evidence type="ECO:0000256" key="3">
    <source>
        <dbReference type="ARBA" id="ARBA00022989"/>
    </source>
</evidence>
<dbReference type="EMBL" id="BRYB01003061">
    <property type="protein sequence ID" value="GMI29778.1"/>
    <property type="molecule type" value="Genomic_DNA"/>
</dbReference>
<dbReference type="InterPro" id="IPR001129">
    <property type="entry name" value="Membr-assoc_MAPEG"/>
</dbReference>
<evidence type="ECO:0008006" key="8">
    <source>
        <dbReference type="Google" id="ProtNLM"/>
    </source>
</evidence>
<sequence length="203" mass="21989">MPSEKNALASALRSAGLTFDDCGFFKLNAWFPVLLIGANVSLVSWCRSSVATLAVAMMPVPEAKVPFFVITFMPIIAIVCTIVAIQSIAAIKPKGAAGRIRGGSVAKLGLPAWIDRLQQAQYNTWECCICTVCTFFVAVSLGLPDVLFAKMATFLLLIRVLYVFAYVLDLDFVRTLLWLTGINTCLLTAFAALFPESVVPMLA</sequence>
<dbReference type="Gene3D" id="1.20.120.550">
    <property type="entry name" value="Membrane associated eicosanoid/glutathione metabolism-like domain"/>
    <property type="match status" value="1"/>
</dbReference>
<dbReference type="InterPro" id="IPR023352">
    <property type="entry name" value="MAPEG-like_dom_sf"/>
</dbReference>
<gene>
    <name evidence="6" type="ORF">TeGR_g5685</name>
</gene>
<reference evidence="6 7" key="1">
    <citation type="journal article" date="2023" name="Commun. Biol.">
        <title>Genome analysis of Parmales, the sister group of diatoms, reveals the evolutionary specialization of diatoms from phago-mixotrophs to photoautotrophs.</title>
        <authorList>
            <person name="Ban H."/>
            <person name="Sato S."/>
            <person name="Yoshikawa S."/>
            <person name="Yamada K."/>
            <person name="Nakamura Y."/>
            <person name="Ichinomiya M."/>
            <person name="Sato N."/>
            <person name="Blanc-Mathieu R."/>
            <person name="Endo H."/>
            <person name="Kuwata A."/>
            <person name="Ogata H."/>
        </authorList>
    </citation>
    <scope>NUCLEOTIDE SEQUENCE [LARGE SCALE GENOMIC DNA]</scope>
</reference>
<keyword evidence="4 5" id="KW-0472">Membrane</keyword>
<evidence type="ECO:0000256" key="2">
    <source>
        <dbReference type="ARBA" id="ARBA00022692"/>
    </source>
</evidence>
<comment type="caution">
    <text evidence="6">The sequence shown here is derived from an EMBL/GenBank/DDBJ whole genome shotgun (WGS) entry which is preliminary data.</text>
</comment>
<keyword evidence="2 5" id="KW-0812">Transmembrane</keyword>
<comment type="subcellular location">
    <subcellularLocation>
        <location evidence="1">Membrane</location>
    </subcellularLocation>
</comment>
<protein>
    <recommendedName>
        <fullName evidence="8">MAPEG family protein</fullName>
    </recommendedName>
</protein>
<feature type="transmembrane region" description="Helical" evidence="5">
    <location>
        <begin position="65"/>
        <end position="91"/>
    </location>
</feature>
<dbReference type="Proteomes" id="UP001165060">
    <property type="component" value="Unassembled WGS sequence"/>
</dbReference>
<keyword evidence="3 5" id="KW-1133">Transmembrane helix</keyword>
<name>A0ABQ6MPX8_9STRA</name>